<dbReference type="Proteomes" id="UP000233469">
    <property type="component" value="Unassembled WGS sequence"/>
</dbReference>
<proteinExistence type="predicted"/>
<evidence type="ECO:0000313" key="1">
    <source>
        <dbReference type="EMBL" id="PKK77768.1"/>
    </source>
</evidence>
<organism evidence="1 2">
    <name type="scientific">Rhizophagus irregularis</name>
    <dbReference type="NCBI Taxonomy" id="588596"/>
    <lineage>
        <taxon>Eukaryota</taxon>
        <taxon>Fungi</taxon>
        <taxon>Fungi incertae sedis</taxon>
        <taxon>Mucoromycota</taxon>
        <taxon>Glomeromycotina</taxon>
        <taxon>Glomeromycetes</taxon>
        <taxon>Glomerales</taxon>
        <taxon>Glomeraceae</taxon>
        <taxon>Rhizophagus</taxon>
    </lineage>
</organism>
<dbReference type="EMBL" id="LLXL01000113">
    <property type="protein sequence ID" value="PKK77768.1"/>
    <property type="molecule type" value="Genomic_DNA"/>
</dbReference>
<dbReference type="AlphaFoldDB" id="A0A2N1NV51"/>
<dbReference type="InterPro" id="IPR015926">
    <property type="entry name" value="Cytolysin/lectin"/>
</dbReference>
<name>A0A2N1NV51_9GLOM</name>
<reference evidence="1 2" key="2">
    <citation type="submission" date="2017-10" db="EMBL/GenBank/DDBJ databases">
        <title>Extensive intraspecific genome diversity in a model arbuscular mycorrhizal fungus.</title>
        <authorList>
            <person name="Chen E.C.H."/>
            <person name="Morin E."/>
            <person name="Baudet D."/>
            <person name="Noel J."/>
            <person name="Ndikumana S."/>
            <person name="Charron P."/>
            <person name="St-Onge C."/>
            <person name="Giorgi J."/>
            <person name="Grigoriev I.V."/>
            <person name="Roux C."/>
            <person name="Martin F.M."/>
            <person name="Corradi N."/>
        </authorList>
    </citation>
    <scope>NUCLEOTIDE SEQUENCE [LARGE SCALE GENOMIC DNA]</scope>
    <source>
        <strain evidence="1 2">C2</strain>
    </source>
</reference>
<reference evidence="1 2" key="1">
    <citation type="submission" date="2016-04" db="EMBL/GenBank/DDBJ databases">
        <title>Genome analyses suggest a sexual origin of heterokaryosis in a supposedly ancient asexual fungus.</title>
        <authorList>
            <person name="Ropars J."/>
            <person name="Sedzielewska K."/>
            <person name="Noel J."/>
            <person name="Charron P."/>
            <person name="Farinelli L."/>
            <person name="Marton T."/>
            <person name="Kruger M."/>
            <person name="Pelin A."/>
            <person name="Brachmann A."/>
            <person name="Corradi N."/>
        </authorList>
    </citation>
    <scope>NUCLEOTIDE SEQUENCE [LARGE SCALE GENOMIC DNA]</scope>
    <source>
        <strain evidence="1 2">C2</strain>
    </source>
</reference>
<dbReference type="SUPFAM" id="SSF63724">
    <property type="entry name" value="Cytolysin/lectin"/>
    <property type="match status" value="1"/>
</dbReference>
<dbReference type="Gene3D" id="2.60.270.20">
    <property type="entry name" value="Cytolysin/lectin"/>
    <property type="match status" value="1"/>
</dbReference>
<accession>A0A2N1NV51</accession>
<comment type="caution">
    <text evidence="1">The sequence shown here is derived from an EMBL/GenBank/DDBJ whole genome shotgun (WGS) entry which is preliminary data.</text>
</comment>
<gene>
    <name evidence="1" type="ORF">RhiirC2_706351</name>
</gene>
<evidence type="ECO:0000313" key="2">
    <source>
        <dbReference type="Proteomes" id="UP000233469"/>
    </source>
</evidence>
<dbReference type="VEuPathDB" id="FungiDB:FUN_002902"/>
<protein>
    <submittedName>
        <fullName evidence="1">Uncharacterized protein</fullName>
    </submittedName>
</protein>
<dbReference type="VEuPathDB" id="FungiDB:RhiirFUN_024026"/>
<sequence length="161" mass="18487">MDEVIKVDDAVTLATKFGIPKRTILISIVNESKYTLTNVSMYFNGTSINPASPNIASFTDLSNARFEATLNGTKGMLCYQIEGTPNYLLISWKVPLLRRKNEFCVHVCTNRPPKKQKEKNIFRKHLHKKYKKFPDESIQIDHYDFRVSATMSSEQNIIKIV</sequence>